<accession>A0ABQ0E3N3</accession>
<keyword evidence="2" id="KW-1003">Cell membrane</keyword>
<evidence type="ECO:0000256" key="3">
    <source>
        <dbReference type="ARBA" id="ARBA00022692"/>
    </source>
</evidence>
<dbReference type="SUPFAM" id="SSF109755">
    <property type="entry name" value="PhoU-like"/>
    <property type="match status" value="1"/>
</dbReference>
<dbReference type="PANTHER" id="PTHR10010:SF46">
    <property type="entry name" value="SODIUM-DEPENDENT PHOSPHATE TRANSPORT PROTEIN 2B"/>
    <property type="match status" value="1"/>
</dbReference>
<dbReference type="PANTHER" id="PTHR10010">
    <property type="entry name" value="SOLUTE CARRIER FAMILY 34 SODIUM PHOSPHATE , MEMBER 2-RELATED"/>
    <property type="match status" value="1"/>
</dbReference>
<gene>
    <name evidence="8" type="ORF">Tsumi_14550</name>
</gene>
<evidence type="ECO:0000256" key="5">
    <source>
        <dbReference type="ARBA" id="ARBA00023136"/>
    </source>
</evidence>
<evidence type="ECO:0000313" key="9">
    <source>
        <dbReference type="Proteomes" id="UP001628220"/>
    </source>
</evidence>
<proteinExistence type="predicted"/>
<dbReference type="InterPro" id="IPR003841">
    <property type="entry name" value="Na/Pi_transpt"/>
</dbReference>
<dbReference type="RefSeq" id="WP_411916106.1">
    <property type="nucleotide sequence ID" value="NZ_BAAFSF010000004.1"/>
</dbReference>
<comment type="caution">
    <text evidence="8">The sequence shown here is derived from an EMBL/GenBank/DDBJ whole genome shotgun (WGS) entry which is preliminary data.</text>
</comment>
<evidence type="ECO:0000256" key="4">
    <source>
        <dbReference type="ARBA" id="ARBA00022989"/>
    </source>
</evidence>
<evidence type="ECO:0000313" key="8">
    <source>
        <dbReference type="EMBL" id="GAB1252349.1"/>
    </source>
</evidence>
<evidence type="ECO:0000259" key="7">
    <source>
        <dbReference type="Pfam" id="PF01895"/>
    </source>
</evidence>
<feature type="transmembrane region" description="Helical" evidence="6">
    <location>
        <begin position="87"/>
        <end position="107"/>
    </location>
</feature>
<dbReference type="Gene3D" id="1.20.58.220">
    <property type="entry name" value="Phosphate transport system protein phou homolog 2, domain 2"/>
    <property type="match status" value="1"/>
</dbReference>
<feature type="transmembrane region" description="Helical" evidence="6">
    <location>
        <begin position="251"/>
        <end position="272"/>
    </location>
</feature>
<protein>
    <submittedName>
        <fullName evidence="8">Na/Pi cotransporter family protein</fullName>
    </submittedName>
</protein>
<reference evidence="8 9" key="1">
    <citation type="journal article" date="2025" name="Int. J. Syst. Evol. Microbiol.">
        <title>Desulfovibrio falkowii sp. nov., Porphyromonas miyakawae sp. nov., Mediterraneibacter flintii sp. nov. and Owariibacterium komagatae gen. nov., sp. nov., isolated from human faeces.</title>
        <authorList>
            <person name="Hamaguchi T."/>
            <person name="Ohara M."/>
            <person name="Hisatomi A."/>
            <person name="Sekiguchi K."/>
            <person name="Takeda J.I."/>
            <person name="Ueyama J."/>
            <person name="Ito M."/>
            <person name="Nishiwaki H."/>
            <person name="Ogi T."/>
            <person name="Hirayama M."/>
            <person name="Ohkuma M."/>
            <person name="Sakamoto M."/>
            <person name="Ohno K."/>
        </authorList>
    </citation>
    <scope>NUCLEOTIDE SEQUENCE [LARGE SCALE GENOMIC DNA]</scope>
    <source>
        <strain evidence="8 9">13CB11C</strain>
    </source>
</reference>
<feature type="domain" description="PhoU" evidence="7">
    <location>
        <begin position="408"/>
        <end position="493"/>
    </location>
</feature>
<dbReference type="InterPro" id="IPR026022">
    <property type="entry name" value="PhoU_dom"/>
</dbReference>
<feature type="transmembrane region" description="Helical" evidence="6">
    <location>
        <begin position="50"/>
        <end position="75"/>
    </location>
</feature>
<dbReference type="InterPro" id="IPR004633">
    <property type="entry name" value="NaPi_cotrn-rel/YqeW-like"/>
</dbReference>
<feature type="transmembrane region" description="Helical" evidence="6">
    <location>
        <begin position="180"/>
        <end position="210"/>
    </location>
</feature>
<comment type="subcellular location">
    <subcellularLocation>
        <location evidence="1">Cell membrane</location>
        <topology evidence="1">Multi-pass membrane protein</topology>
    </subcellularLocation>
</comment>
<dbReference type="NCBIfam" id="TIGR00704">
    <property type="entry name" value="NaPi_cotrn_rel"/>
    <property type="match status" value="1"/>
</dbReference>
<keyword evidence="3 6" id="KW-0812">Transmembrane</keyword>
<dbReference type="Proteomes" id="UP001628220">
    <property type="component" value="Unassembled WGS sequence"/>
</dbReference>
<dbReference type="Pfam" id="PF02690">
    <property type="entry name" value="Na_Pi_cotrans"/>
    <property type="match status" value="2"/>
</dbReference>
<dbReference type="InterPro" id="IPR038078">
    <property type="entry name" value="PhoU-like_sf"/>
</dbReference>
<feature type="transmembrane region" description="Helical" evidence="6">
    <location>
        <begin position="327"/>
        <end position="357"/>
    </location>
</feature>
<evidence type="ECO:0000256" key="2">
    <source>
        <dbReference type="ARBA" id="ARBA00022475"/>
    </source>
</evidence>
<dbReference type="EMBL" id="BAAFSF010000004">
    <property type="protein sequence ID" value="GAB1252349.1"/>
    <property type="molecule type" value="Genomic_DNA"/>
</dbReference>
<organism evidence="8 9">
    <name type="scientific">Porphyromonas miyakawae</name>
    <dbReference type="NCBI Taxonomy" id="3137470"/>
    <lineage>
        <taxon>Bacteria</taxon>
        <taxon>Pseudomonadati</taxon>
        <taxon>Bacteroidota</taxon>
        <taxon>Bacteroidia</taxon>
        <taxon>Bacteroidales</taxon>
        <taxon>Porphyromonadaceae</taxon>
        <taxon>Porphyromonas</taxon>
    </lineage>
</organism>
<evidence type="ECO:0000256" key="6">
    <source>
        <dbReference type="SAM" id="Phobius"/>
    </source>
</evidence>
<keyword evidence="9" id="KW-1185">Reference proteome</keyword>
<name>A0ABQ0E3N3_9PORP</name>
<sequence length="605" mass="66663">MSYGILDFITLLGSLGLFLYGMKVMSEGLQKIAGERMRSILSAMTSNRVLGVLTGIVVTALIQSSSATTLMVVSFVNAGLLNLAESISVIMGANIGTTVTAWIISLLGFKVDIASFAVPLLAIAVPLFFSKKSNRVAWGEFIVGFSLLFLGLQFLKTSMPDLQSNPDALAFLQRYTDMGYLSVFIFLLIGTILTIIVQSSSATVAITLIMCSKGWIPFEMATAMVLGENIGTTITANLAALKASEAAKRTAFSHFLFNITGVCWVLIVYYPFTHLVANICTAICGDPHALHGYAIQLSESYGAAEMSLITGNEPIADPTLHALQQEILTMSTCVSIGISLFHTLFNFCNVLVLIWFVPQIERICKLVIRDKKKDEESEVSHLKYLSPRMLSVSELSLFQVHKEMGAFGDRTLEMLRLVQEQLNAEDESIVLARYNEIEKNENICDRLEVEIVNFVTRVSEGDLSSEGKASVRQTMRAASEIESMGDSCFSMGRALMRAHNQNVKLNSALIQSLNALLDLTRTSAVRMVEVLNKHNVTAKDALSSYDIENEIDNMRDSLIQRDMVDLKAKKYAYKESVIYLDIVDECEHFGDYALNVVQAVAENKV</sequence>
<evidence type="ECO:0000256" key="1">
    <source>
        <dbReference type="ARBA" id="ARBA00004651"/>
    </source>
</evidence>
<dbReference type="NCBIfam" id="NF037997">
    <property type="entry name" value="Na_Pi_symport"/>
    <property type="match status" value="1"/>
</dbReference>
<feature type="transmembrane region" description="Helical" evidence="6">
    <location>
        <begin position="136"/>
        <end position="155"/>
    </location>
</feature>
<keyword evidence="5 6" id="KW-0472">Membrane</keyword>
<keyword evidence="4 6" id="KW-1133">Transmembrane helix</keyword>
<dbReference type="Pfam" id="PF01895">
    <property type="entry name" value="PhoU"/>
    <property type="match status" value="1"/>
</dbReference>